<feature type="region of interest" description="Disordered" evidence="1">
    <location>
        <begin position="297"/>
        <end position="316"/>
    </location>
</feature>
<comment type="caution">
    <text evidence="2">The sequence shown here is derived from an EMBL/GenBank/DDBJ whole genome shotgun (WGS) entry which is preliminary data.</text>
</comment>
<dbReference type="RefSeq" id="WP_133979437.1">
    <property type="nucleotide sequence ID" value="NZ_SOCE01000001.1"/>
</dbReference>
<feature type="compositionally biased region" description="Pro residues" evidence="1">
    <location>
        <begin position="300"/>
        <end position="316"/>
    </location>
</feature>
<protein>
    <submittedName>
        <fullName evidence="2">Uncharacterized protein</fullName>
    </submittedName>
</protein>
<dbReference type="OrthoDB" id="3505438at2"/>
<organism evidence="2 3">
    <name type="scientific">Kribbella voronezhensis</name>
    <dbReference type="NCBI Taxonomy" id="2512212"/>
    <lineage>
        <taxon>Bacteria</taxon>
        <taxon>Bacillati</taxon>
        <taxon>Actinomycetota</taxon>
        <taxon>Actinomycetes</taxon>
        <taxon>Propionibacteriales</taxon>
        <taxon>Kribbellaceae</taxon>
        <taxon>Kribbella</taxon>
    </lineage>
</organism>
<keyword evidence="3" id="KW-1185">Reference proteome</keyword>
<feature type="compositionally biased region" description="Pro residues" evidence="1">
    <location>
        <begin position="229"/>
        <end position="249"/>
    </location>
</feature>
<reference evidence="2 3" key="1">
    <citation type="submission" date="2019-03" db="EMBL/GenBank/DDBJ databases">
        <title>Genomic Encyclopedia of Type Strains, Phase III (KMG-III): the genomes of soil and plant-associated and newly described type strains.</title>
        <authorList>
            <person name="Whitman W."/>
        </authorList>
    </citation>
    <scope>NUCLEOTIDE SEQUENCE [LARGE SCALE GENOMIC DNA]</scope>
    <source>
        <strain evidence="2 3">VKM Ac-2575</strain>
    </source>
</reference>
<dbReference type="Proteomes" id="UP000295151">
    <property type="component" value="Unassembled WGS sequence"/>
</dbReference>
<sequence length="405" mass="42619">MKVFTTPHFQTAFDSVPQPLAVPGVLTSGRPSDLMLIDCMSRGVAVIGRFVASPALLGAKVAPSGRPVRVTAHFSFDGMALGWWQEHVPLDVSTRETGLPRLLLVRSQGRTRGAVLLNRQGAASGVADGVVTFDLRPDELSSAGLFVLEVVSVDHGRPSWAPAASVGAVGVLVKRVEFTEVDGEQTAGLVSTGNVPAETDSTLPIHSGYFVANPGSGPRRWIARATLIEPPPQPEPEPEPQPLPPPVPRRPGAARLLKRRVKRAARWVVPVAAVPVARRTSRRAAALKRRIVRAAKGRPVAPPPPPPPPAPVVPPGPPPNPLAEAMADLVSRNVVQVELAGLEAGPVPGVQVRAQQGTEIEIVTDGPLTVPALVRLTVDPSGLSEVPDIAEGATVRWDLVVRAGS</sequence>
<feature type="region of interest" description="Disordered" evidence="1">
    <location>
        <begin position="229"/>
        <end position="251"/>
    </location>
</feature>
<evidence type="ECO:0000256" key="1">
    <source>
        <dbReference type="SAM" id="MobiDB-lite"/>
    </source>
</evidence>
<proteinExistence type="predicted"/>
<dbReference type="AlphaFoldDB" id="A0A4R7TBB5"/>
<evidence type="ECO:0000313" key="3">
    <source>
        <dbReference type="Proteomes" id="UP000295151"/>
    </source>
</evidence>
<dbReference type="EMBL" id="SOCE01000001">
    <property type="protein sequence ID" value="TDU89340.1"/>
    <property type="molecule type" value="Genomic_DNA"/>
</dbReference>
<accession>A0A4R7TBB5</accession>
<name>A0A4R7TBB5_9ACTN</name>
<gene>
    <name evidence="2" type="ORF">EV138_2904</name>
</gene>
<evidence type="ECO:0000313" key="2">
    <source>
        <dbReference type="EMBL" id="TDU89340.1"/>
    </source>
</evidence>